<accession>A0A2W5NMU3</accession>
<organism evidence="2 3">
    <name type="scientific">Novosphingobium pentaromativorans</name>
    <dbReference type="NCBI Taxonomy" id="205844"/>
    <lineage>
        <taxon>Bacteria</taxon>
        <taxon>Pseudomonadati</taxon>
        <taxon>Pseudomonadota</taxon>
        <taxon>Alphaproteobacteria</taxon>
        <taxon>Sphingomonadales</taxon>
        <taxon>Sphingomonadaceae</taxon>
        <taxon>Novosphingobium</taxon>
    </lineage>
</organism>
<dbReference type="SUPFAM" id="SSF101898">
    <property type="entry name" value="NHL repeat"/>
    <property type="match status" value="1"/>
</dbReference>
<comment type="caution">
    <text evidence="2">The sequence shown here is derived from an EMBL/GenBank/DDBJ whole genome shotgun (WGS) entry which is preliminary data.</text>
</comment>
<reference evidence="2 3" key="1">
    <citation type="submission" date="2017-08" db="EMBL/GenBank/DDBJ databases">
        <title>Infants hospitalized years apart are colonized by the same room-sourced microbial strains.</title>
        <authorList>
            <person name="Brooks B."/>
            <person name="Olm M.R."/>
            <person name="Firek B.A."/>
            <person name="Baker R."/>
            <person name="Thomas B.C."/>
            <person name="Morowitz M.J."/>
            <person name="Banfield J.F."/>
        </authorList>
    </citation>
    <scope>NUCLEOTIDE SEQUENCE [LARGE SCALE GENOMIC DNA]</scope>
    <source>
        <strain evidence="2">S2_005_002_R2_33</strain>
    </source>
</reference>
<sequence>MTINLNNGLIGLSVLGGTSAYSALSTSLATLDSAAVMKAKKAFTLAVPETTPPWQEDADTSPVSSQILAIKKMLSLVDTTKDSNLEDLPDVQTAFTTYKTLDRLRILAESAAKATTSSTERASLQQAFAKGLADLQAYLGGAETDLLNLNFGMPASGQSTVGINAGATSSKVTGQGVSKTRDAAIAGMTGNEVLQVTLTRGTTTEIVTVDLSQTTQPPTLDSVAAALNAAIGASQSVDANGNPVVDADGNPVSKWKSNFTVEKNDGKWGLVFNPAGIEKAAIDQVGGGDALIVASGETAYGSPTAARIYKVEDLEGSLTWQRESKLNGVDADATARAKAAGTATTTTSSSSTTDTTEPDYTVAAATQARAIVTDEQGFSYVVGTTAGDLGSNISDGKNDLFLTKVDSEGNVVWQRTLGAAGSAEGAAISLAPNGDIVVAGSVSGAVNSSDDSQTDILVSRFSAAGAELSSTAIRQIGNETASAVTVGDDGSIYVAGRASQGGGDAFVARLDATGKVQERRLIDSGGSDSITALAIDGSGNLLALTNEGGTASVRRFDAASLSTDLGSIALGNVSASAIAVSDSGEIAVVGTTSTAVGGSQVNAISGGQDAFVTRIDSALSSATTTYIGTSASDKADSVTYVNGTLYVGGRTAGDLGGTKSGTVDGFVARIDSATGTVENISQWGMHGLTAEPVKISAAVGGSTVLGALGLSRGTINQQESTTLTSQTSLRAGDQFTIRVDGGTTRTITIDADETMATLSTKIQRITGTKATITTPRVDGETTLRIQVKSGYKIELGAGADGKDALSKLGIDPVRLVASKTPEKDAPKVSPGGTYSMNLTTDLTLTNAKSAATALAKINSALSMTQSAYRSLYWDSGKTALVDGALGSGGGSAYQQKQLANYQAALSRLTGS</sequence>
<gene>
    <name evidence="2" type="ORF">DI555_19735</name>
</gene>
<proteinExistence type="predicted"/>
<dbReference type="InterPro" id="IPR052918">
    <property type="entry name" value="Motility_Chemotaxis_Reg"/>
</dbReference>
<dbReference type="PANTHER" id="PTHR35580:SF1">
    <property type="entry name" value="PHYTASE-LIKE DOMAIN-CONTAINING PROTEIN"/>
    <property type="match status" value="1"/>
</dbReference>
<name>A0A2W5NMU3_9SPHN</name>
<evidence type="ECO:0008006" key="4">
    <source>
        <dbReference type="Google" id="ProtNLM"/>
    </source>
</evidence>
<evidence type="ECO:0000256" key="1">
    <source>
        <dbReference type="SAM" id="MobiDB-lite"/>
    </source>
</evidence>
<dbReference type="AlphaFoldDB" id="A0A2W5NMU3"/>
<dbReference type="Proteomes" id="UP000249082">
    <property type="component" value="Unassembled WGS sequence"/>
</dbReference>
<dbReference type="EMBL" id="QFPX01000021">
    <property type="protein sequence ID" value="PZQ52075.1"/>
    <property type="molecule type" value="Genomic_DNA"/>
</dbReference>
<dbReference type="PANTHER" id="PTHR35580">
    <property type="entry name" value="CELL SURFACE GLYCOPROTEIN (S-LAYER PROTEIN)-LIKE PROTEIN"/>
    <property type="match status" value="1"/>
</dbReference>
<protein>
    <recommendedName>
        <fullName evidence="4">Regulatory protein FlaEY</fullName>
    </recommendedName>
</protein>
<feature type="region of interest" description="Disordered" evidence="1">
    <location>
        <begin position="336"/>
        <end position="357"/>
    </location>
</feature>
<evidence type="ECO:0000313" key="3">
    <source>
        <dbReference type="Proteomes" id="UP000249082"/>
    </source>
</evidence>
<evidence type="ECO:0000313" key="2">
    <source>
        <dbReference type="EMBL" id="PZQ52075.1"/>
    </source>
</evidence>